<organism evidence="4 5">
    <name type="scientific">Helcococcus ovis</name>
    <dbReference type="NCBI Taxonomy" id="72026"/>
    <lineage>
        <taxon>Bacteria</taxon>
        <taxon>Bacillati</taxon>
        <taxon>Bacillota</taxon>
        <taxon>Tissierellia</taxon>
        <taxon>Tissierellales</taxon>
        <taxon>Peptoniphilaceae</taxon>
        <taxon>Helcococcus</taxon>
    </lineage>
</organism>
<dbReference type="Gene3D" id="3.90.70.10">
    <property type="entry name" value="Cysteine proteinases"/>
    <property type="match status" value="1"/>
</dbReference>
<gene>
    <name evidence="4" type="ORF">EQF91_03630</name>
</gene>
<evidence type="ECO:0000256" key="2">
    <source>
        <dbReference type="SAM" id="MobiDB-lite"/>
    </source>
</evidence>
<dbReference type="Pfam" id="PF13529">
    <property type="entry name" value="Peptidase_C39_2"/>
    <property type="match status" value="1"/>
</dbReference>
<evidence type="ECO:0000256" key="1">
    <source>
        <dbReference type="SAM" id="Coils"/>
    </source>
</evidence>
<evidence type="ECO:0000313" key="5">
    <source>
        <dbReference type="Proteomes" id="UP000297454"/>
    </source>
</evidence>
<dbReference type="InterPro" id="IPR039564">
    <property type="entry name" value="Peptidase_C39-like"/>
</dbReference>
<accession>A0A4R9C267</accession>
<sequence length="382" mass="44395">MKFLMMDHIEMKESHMMNILKNMLNKNEGNLNRENNSLRDRREKIKRQKKIKIYRIIKLVFIFVLFIFVVFAVRALFLKFSNNEDKTKIKTENKAEKSNQKVETKKETNKENASNKQDDNVKKDGETRKLGDIIIESLNGVNRFQKGKIINPFADVKFEENDLKERIEKLDESLKLKIERYPESKSTVLKYQDFKDDNSELGDVKKDYENSRDFNRKVKLNYLNQWDIRWGYDKVDDEYIAISGCGPTTLAMIYSGFTGDTSITPFEMAQRMNKLGLYTKAGGEYGIFTSGAKDIGLTGYEIPLSKESVESELEKGRVIVALVVNNNIGDFTQSSGHYIAISEKIDNGKFLIYDVNSYKNTNKEWDFDRIFSQTKLFYSVGK</sequence>
<feature type="coiled-coil region" evidence="1">
    <location>
        <begin position="21"/>
        <end position="48"/>
    </location>
</feature>
<dbReference type="EMBL" id="SCFR01000009">
    <property type="protein sequence ID" value="TFF66553.1"/>
    <property type="molecule type" value="Genomic_DNA"/>
</dbReference>
<evidence type="ECO:0000313" key="4">
    <source>
        <dbReference type="EMBL" id="TFF66553.1"/>
    </source>
</evidence>
<name>A0A4R9C267_9FIRM</name>
<dbReference type="Proteomes" id="UP000297454">
    <property type="component" value="Unassembled WGS sequence"/>
</dbReference>
<protein>
    <recommendedName>
        <fullName evidence="3">Peptidase C39-like domain-containing protein</fullName>
    </recommendedName>
</protein>
<keyword evidence="5" id="KW-1185">Reference proteome</keyword>
<proteinExistence type="predicted"/>
<reference evidence="4 5" key="1">
    <citation type="submission" date="2019-01" db="EMBL/GenBank/DDBJ databases">
        <title>Draft Genome Sequences of Helcococcus ovis Strains Isolated from the Uterus and Vagina of Dairy Cows with Metritis.</title>
        <authorList>
            <person name="Cunha F."/>
            <person name="Jeon S.J."/>
            <person name="Kutzer P."/>
            <person name="Galvao K.N."/>
        </authorList>
    </citation>
    <scope>NUCLEOTIDE SEQUENCE [LARGE SCALE GENOMIC DNA]</scope>
    <source>
        <strain evidence="4 5">KG-37</strain>
    </source>
</reference>
<feature type="compositionally biased region" description="Basic and acidic residues" evidence="2">
    <location>
        <begin position="91"/>
        <end position="110"/>
    </location>
</feature>
<feature type="domain" description="Peptidase C39-like" evidence="3">
    <location>
        <begin position="221"/>
        <end position="354"/>
    </location>
</feature>
<keyword evidence="1" id="KW-0175">Coiled coil</keyword>
<evidence type="ECO:0000259" key="3">
    <source>
        <dbReference type="Pfam" id="PF13529"/>
    </source>
</evidence>
<dbReference type="AlphaFoldDB" id="A0A4R9C267"/>
<comment type="caution">
    <text evidence="4">The sequence shown here is derived from an EMBL/GenBank/DDBJ whole genome shotgun (WGS) entry which is preliminary data.</text>
</comment>
<feature type="region of interest" description="Disordered" evidence="2">
    <location>
        <begin position="91"/>
        <end position="124"/>
    </location>
</feature>